<dbReference type="GO" id="GO:0006355">
    <property type="term" value="P:regulation of DNA-templated transcription"/>
    <property type="evidence" value="ECO:0007669"/>
    <property type="project" value="InterPro"/>
</dbReference>
<organism evidence="8 9">
    <name type="scientific">Stackebrandtia nassauensis (strain DSM 44728 / CIP 108903 / NRRL B-16338 / NBRC 102104 / LLR-40K-21)</name>
    <dbReference type="NCBI Taxonomy" id="446470"/>
    <lineage>
        <taxon>Bacteria</taxon>
        <taxon>Bacillati</taxon>
        <taxon>Actinomycetota</taxon>
        <taxon>Actinomycetes</taxon>
        <taxon>Glycomycetales</taxon>
        <taxon>Glycomycetaceae</taxon>
        <taxon>Stackebrandtia</taxon>
    </lineage>
</organism>
<dbReference type="PRINTS" id="PR00038">
    <property type="entry name" value="HTHLUXR"/>
</dbReference>
<dbReference type="InterPro" id="IPR016032">
    <property type="entry name" value="Sig_transdc_resp-reg_C-effctor"/>
</dbReference>
<protein>
    <submittedName>
        <fullName evidence="8">Two component transcriptional regulator, LuxR family</fullName>
    </submittedName>
</protein>
<dbReference type="GO" id="GO:0003677">
    <property type="term" value="F:DNA binding"/>
    <property type="evidence" value="ECO:0007669"/>
    <property type="project" value="UniProtKB-KW"/>
</dbReference>
<dbReference type="SMART" id="SM00421">
    <property type="entry name" value="HTH_LUXR"/>
    <property type="match status" value="1"/>
</dbReference>
<dbReference type="InterPro" id="IPR011006">
    <property type="entry name" value="CheY-like_superfamily"/>
</dbReference>
<dbReference type="STRING" id="446470.Snas_2469"/>
<evidence type="ECO:0000256" key="2">
    <source>
        <dbReference type="ARBA" id="ARBA00023015"/>
    </source>
</evidence>
<feature type="domain" description="HTH luxR-type" evidence="6">
    <location>
        <begin position="143"/>
        <end position="208"/>
    </location>
</feature>
<name>D3Q4X2_STANL</name>
<dbReference type="KEGG" id="sna:Snas_2469"/>
<dbReference type="InterPro" id="IPR039420">
    <property type="entry name" value="WalR-like"/>
</dbReference>
<keyword evidence="2" id="KW-0805">Transcription regulation</keyword>
<keyword evidence="9" id="KW-1185">Reference proteome</keyword>
<evidence type="ECO:0000313" key="8">
    <source>
        <dbReference type="EMBL" id="ADD42152.1"/>
    </source>
</evidence>
<dbReference type="RefSeq" id="WP_013017723.1">
    <property type="nucleotide sequence ID" value="NC_013947.1"/>
</dbReference>
<dbReference type="Pfam" id="PF00072">
    <property type="entry name" value="Response_reg"/>
    <property type="match status" value="1"/>
</dbReference>
<evidence type="ECO:0000256" key="1">
    <source>
        <dbReference type="ARBA" id="ARBA00022553"/>
    </source>
</evidence>
<evidence type="ECO:0000313" key="9">
    <source>
        <dbReference type="Proteomes" id="UP000000844"/>
    </source>
</evidence>
<evidence type="ECO:0000256" key="3">
    <source>
        <dbReference type="ARBA" id="ARBA00023125"/>
    </source>
</evidence>
<dbReference type="InterPro" id="IPR001789">
    <property type="entry name" value="Sig_transdc_resp-reg_receiver"/>
</dbReference>
<dbReference type="CDD" id="cd06170">
    <property type="entry name" value="LuxR_C_like"/>
    <property type="match status" value="1"/>
</dbReference>
<evidence type="ECO:0000259" key="6">
    <source>
        <dbReference type="PROSITE" id="PS50043"/>
    </source>
</evidence>
<keyword evidence="4" id="KW-0804">Transcription</keyword>
<dbReference type="Pfam" id="PF00196">
    <property type="entry name" value="GerE"/>
    <property type="match status" value="1"/>
</dbReference>
<dbReference type="Gene3D" id="3.40.50.2300">
    <property type="match status" value="1"/>
</dbReference>
<dbReference type="SMART" id="SM00448">
    <property type="entry name" value="REC"/>
    <property type="match status" value="1"/>
</dbReference>
<dbReference type="EMBL" id="CP001778">
    <property type="protein sequence ID" value="ADD42152.1"/>
    <property type="molecule type" value="Genomic_DNA"/>
</dbReference>
<dbReference type="PANTHER" id="PTHR43214:SF24">
    <property type="entry name" value="TRANSCRIPTIONAL REGULATORY PROTEIN NARL-RELATED"/>
    <property type="match status" value="1"/>
</dbReference>
<sequence>MNLRVLLADDEALIRAGLAAIIDAEADLEVVAEAADGVDAVALTKRHRPDVVLMDVRMPNVDGIEATRQILRIPELSPKIIVVTTFDNDDYVYEALRAGANGFLLKRTPPDDLLAGIRVVARGDALLFPAAVRRLAAGHTGRSTLDAAGLTEREAEVLRLMARGLSNAEIAARLFLSAETVKTHVAKILAKLRVRDRTQAVIKAYEAGFVSASG</sequence>
<dbReference type="HOGENOM" id="CLU_000445_90_10_11"/>
<dbReference type="GO" id="GO:0000160">
    <property type="term" value="P:phosphorelay signal transduction system"/>
    <property type="evidence" value="ECO:0007669"/>
    <property type="project" value="InterPro"/>
</dbReference>
<dbReference type="OrthoDB" id="9808843at2"/>
<dbReference type="eggNOG" id="COG2197">
    <property type="taxonomic scope" value="Bacteria"/>
</dbReference>
<dbReference type="PROSITE" id="PS50110">
    <property type="entry name" value="RESPONSE_REGULATORY"/>
    <property type="match status" value="1"/>
</dbReference>
<proteinExistence type="predicted"/>
<evidence type="ECO:0000256" key="4">
    <source>
        <dbReference type="ARBA" id="ARBA00023163"/>
    </source>
</evidence>
<dbReference type="InterPro" id="IPR000792">
    <property type="entry name" value="Tscrpt_reg_LuxR_C"/>
</dbReference>
<keyword evidence="1 5" id="KW-0597">Phosphoprotein</keyword>
<dbReference type="AlphaFoldDB" id="D3Q4X2"/>
<accession>D3Q4X2</accession>
<keyword evidence="3" id="KW-0238">DNA-binding</keyword>
<gene>
    <name evidence="8" type="ordered locus">Snas_2469</name>
</gene>
<dbReference type="InterPro" id="IPR058245">
    <property type="entry name" value="NreC/VraR/RcsB-like_REC"/>
</dbReference>
<feature type="domain" description="Response regulatory" evidence="7">
    <location>
        <begin position="4"/>
        <end position="121"/>
    </location>
</feature>
<dbReference type="PANTHER" id="PTHR43214">
    <property type="entry name" value="TWO-COMPONENT RESPONSE REGULATOR"/>
    <property type="match status" value="1"/>
</dbReference>
<dbReference type="SUPFAM" id="SSF46894">
    <property type="entry name" value="C-terminal effector domain of the bipartite response regulators"/>
    <property type="match status" value="1"/>
</dbReference>
<evidence type="ECO:0000259" key="7">
    <source>
        <dbReference type="PROSITE" id="PS50110"/>
    </source>
</evidence>
<dbReference type="SUPFAM" id="SSF52172">
    <property type="entry name" value="CheY-like"/>
    <property type="match status" value="1"/>
</dbReference>
<evidence type="ECO:0000256" key="5">
    <source>
        <dbReference type="PROSITE-ProRule" id="PRU00169"/>
    </source>
</evidence>
<dbReference type="CDD" id="cd17535">
    <property type="entry name" value="REC_NarL-like"/>
    <property type="match status" value="1"/>
</dbReference>
<dbReference type="Proteomes" id="UP000000844">
    <property type="component" value="Chromosome"/>
</dbReference>
<feature type="modified residue" description="4-aspartylphosphate" evidence="5">
    <location>
        <position position="55"/>
    </location>
</feature>
<reference evidence="8 9" key="1">
    <citation type="journal article" date="2009" name="Stand. Genomic Sci.">
        <title>Complete genome sequence of Stackebrandtia nassauensis type strain (LLR-40K-21).</title>
        <authorList>
            <person name="Munk C."/>
            <person name="Lapidus A."/>
            <person name="Copeland A."/>
            <person name="Jando M."/>
            <person name="Mayilraj S."/>
            <person name="Glavina Del Rio T."/>
            <person name="Nolan M."/>
            <person name="Chen F."/>
            <person name="Lucas S."/>
            <person name="Tice H."/>
            <person name="Cheng J.F."/>
            <person name="Han C."/>
            <person name="Detter J.C."/>
            <person name="Bruce D."/>
            <person name="Goodwin L."/>
            <person name="Chain P."/>
            <person name="Pitluck S."/>
            <person name="Goker M."/>
            <person name="Ovchinikova G."/>
            <person name="Pati A."/>
            <person name="Ivanova N."/>
            <person name="Mavromatis K."/>
            <person name="Chen A."/>
            <person name="Palaniappan K."/>
            <person name="Land M."/>
            <person name="Hauser L."/>
            <person name="Chang Y.J."/>
            <person name="Jeffries C.D."/>
            <person name="Bristow J."/>
            <person name="Eisen J.A."/>
            <person name="Markowitz V."/>
            <person name="Hugenholtz P."/>
            <person name="Kyrpides N.C."/>
            <person name="Klenk H.P."/>
        </authorList>
    </citation>
    <scope>NUCLEOTIDE SEQUENCE [LARGE SCALE GENOMIC DNA]</scope>
    <source>
        <strain evidence="9">DSM 44728 / CIP 108903 / NRRL B-16338 / NBRC 102104 / LLR-40K-21</strain>
    </source>
</reference>
<dbReference type="PROSITE" id="PS50043">
    <property type="entry name" value="HTH_LUXR_2"/>
    <property type="match status" value="1"/>
</dbReference>